<gene>
    <name evidence="1" type="ORF">MYCFIDRAFT_179473</name>
</gene>
<evidence type="ECO:0000313" key="1">
    <source>
        <dbReference type="EMBL" id="EME78025.1"/>
    </source>
</evidence>
<proteinExistence type="predicted"/>
<dbReference type="RefSeq" id="XP_007931741.1">
    <property type="nucleotide sequence ID" value="XM_007933550.1"/>
</dbReference>
<dbReference type="EMBL" id="KB446564">
    <property type="protein sequence ID" value="EME78025.1"/>
    <property type="molecule type" value="Genomic_DNA"/>
</dbReference>
<name>M2YJU0_PSEFD</name>
<accession>M2YJU0</accession>
<protein>
    <submittedName>
        <fullName evidence="1">Uncharacterized protein</fullName>
    </submittedName>
</protein>
<evidence type="ECO:0000313" key="2">
    <source>
        <dbReference type="Proteomes" id="UP000016932"/>
    </source>
</evidence>
<dbReference type="AlphaFoldDB" id="M2YJU0"/>
<dbReference type="HOGENOM" id="CLU_2321360_0_0_1"/>
<sequence>MFQTVQAPDATEWDKEVELYMGVWVSATRLARGGFVLHMMKPYLRVVSAADGICSFFSDSETFLNSRQGKREGLSFHSAIYSAELRPIVTSRAARDMFC</sequence>
<reference evidence="1 2" key="1">
    <citation type="journal article" date="2012" name="PLoS Pathog.">
        <title>Diverse lifestyles and strategies of plant pathogenesis encoded in the genomes of eighteen Dothideomycetes fungi.</title>
        <authorList>
            <person name="Ohm R.A."/>
            <person name="Feau N."/>
            <person name="Henrissat B."/>
            <person name="Schoch C.L."/>
            <person name="Horwitz B.A."/>
            <person name="Barry K.W."/>
            <person name="Condon B.J."/>
            <person name="Copeland A.C."/>
            <person name="Dhillon B."/>
            <person name="Glaser F."/>
            <person name="Hesse C.N."/>
            <person name="Kosti I."/>
            <person name="LaButti K."/>
            <person name="Lindquist E.A."/>
            <person name="Lucas S."/>
            <person name="Salamov A.A."/>
            <person name="Bradshaw R.E."/>
            <person name="Ciuffetti L."/>
            <person name="Hamelin R.C."/>
            <person name="Kema G.H.J."/>
            <person name="Lawrence C."/>
            <person name="Scott J.A."/>
            <person name="Spatafora J.W."/>
            <person name="Turgeon B.G."/>
            <person name="de Wit P.J.G.M."/>
            <person name="Zhong S."/>
            <person name="Goodwin S.B."/>
            <person name="Grigoriev I.V."/>
        </authorList>
    </citation>
    <scope>NUCLEOTIDE SEQUENCE [LARGE SCALE GENOMIC DNA]</scope>
    <source>
        <strain evidence="1 2">CIRAD86</strain>
    </source>
</reference>
<dbReference type="VEuPathDB" id="FungiDB:MYCFIDRAFT_179473"/>
<dbReference type="GeneID" id="19334131"/>
<dbReference type="KEGG" id="pfj:MYCFIDRAFT_179473"/>
<keyword evidence="2" id="KW-1185">Reference proteome</keyword>
<dbReference type="Proteomes" id="UP000016932">
    <property type="component" value="Unassembled WGS sequence"/>
</dbReference>
<organism evidence="1 2">
    <name type="scientific">Pseudocercospora fijiensis (strain CIRAD86)</name>
    <name type="common">Black leaf streak disease fungus</name>
    <name type="synonym">Mycosphaerella fijiensis</name>
    <dbReference type="NCBI Taxonomy" id="383855"/>
    <lineage>
        <taxon>Eukaryota</taxon>
        <taxon>Fungi</taxon>
        <taxon>Dikarya</taxon>
        <taxon>Ascomycota</taxon>
        <taxon>Pezizomycotina</taxon>
        <taxon>Dothideomycetes</taxon>
        <taxon>Dothideomycetidae</taxon>
        <taxon>Mycosphaerellales</taxon>
        <taxon>Mycosphaerellaceae</taxon>
        <taxon>Pseudocercospora</taxon>
    </lineage>
</organism>